<sequence length="185" mass="19953">MIKKILLTLLIATHSLVASAHNLVLGQPLPAVDVAKYGEVILEGKDTQFVPWSSTQLPGKVRVIQAIAGRSAAKEMNAPLMAALTAAEFPRDGYQTTTIINQNDAVWGTGSFVKSSAQSSKTDFPWSSIVLDQAGIVAQSWQLQNRSSAIIVLDKQGIVQFVQEGALNDDAIQNVLSLIQQQLEK</sequence>
<dbReference type="NCBIfam" id="TIGR01626">
    <property type="entry name" value="ytfJ_HI0045"/>
    <property type="match status" value="1"/>
</dbReference>
<dbReference type="RefSeq" id="WP_187026414.1">
    <property type="nucleotide sequence ID" value="NZ_CAWQCL010000067.1"/>
</dbReference>
<dbReference type="Pfam" id="PF09695">
    <property type="entry name" value="YtfJ_HI0045"/>
    <property type="match status" value="1"/>
</dbReference>
<comment type="caution">
    <text evidence="2">The sequence shown here is derived from an EMBL/GenBank/DDBJ whole genome shotgun (WGS) entry which is preliminary data.</text>
</comment>
<dbReference type="Gene3D" id="3.40.30.10">
    <property type="entry name" value="Glutaredoxin"/>
    <property type="match status" value="1"/>
</dbReference>
<keyword evidence="1" id="KW-0732">Signal</keyword>
<feature type="chain" id="PRO_5040829021" evidence="1">
    <location>
        <begin position="21"/>
        <end position="185"/>
    </location>
</feature>
<organism evidence="2 3">
    <name type="scientific">Vibrio metschnikovii</name>
    <dbReference type="NCBI Taxonomy" id="28172"/>
    <lineage>
        <taxon>Bacteria</taxon>
        <taxon>Pseudomonadati</taxon>
        <taxon>Pseudomonadota</taxon>
        <taxon>Gammaproteobacteria</taxon>
        <taxon>Vibrionales</taxon>
        <taxon>Vibrionaceae</taxon>
        <taxon>Vibrio</taxon>
    </lineage>
</organism>
<name>A0A9X0RC57_VIBME</name>
<dbReference type="AlphaFoldDB" id="A0A9X0RC57"/>
<reference evidence="2" key="1">
    <citation type="submission" date="2020-08" db="EMBL/GenBank/DDBJ databases">
        <title>Genome Sequencing and Pan-Genome Analysis of Migratory bird Vibrio Strains, Inner Mongolia.</title>
        <authorList>
            <person name="Zheng L."/>
        </authorList>
    </citation>
    <scope>NUCLEOTIDE SEQUENCE</scope>
    <source>
        <strain evidence="2">M13F</strain>
    </source>
</reference>
<proteinExistence type="predicted"/>
<keyword evidence="3" id="KW-1185">Reference proteome</keyword>
<protein>
    <submittedName>
        <fullName evidence="2">YtfJ family protein</fullName>
    </submittedName>
</protein>
<dbReference type="InterPro" id="IPR006513">
    <property type="entry name" value="YtfJ_HI0045"/>
</dbReference>
<evidence type="ECO:0000313" key="2">
    <source>
        <dbReference type="EMBL" id="MBC5851805.1"/>
    </source>
</evidence>
<evidence type="ECO:0000256" key="1">
    <source>
        <dbReference type="SAM" id="SignalP"/>
    </source>
</evidence>
<dbReference type="Proteomes" id="UP000615796">
    <property type="component" value="Unassembled WGS sequence"/>
</dbReference>
<gene>
    <name evidence="2" type="ORF">H8Q88_12910</name>
</gene>
<dbReference type="EMBL" id="JACRUP010000008">
    <property type="protein sequence ID" value="MBC5851805.1"/>
    <property type="molecule type" value="Genomic_DNA"/>
</dbReference>
<accession>A0A9X0RC57</accession>
<evidence type="ECO:0000313" key="3">
    <source>
        <dbReference type="Proteomes" id="UP000615796"/>
    </source>
</evidence>
<feature type="signal peptide" evidence="1">
    <location>
        <begin position="1"/>
        <end position="20"/>
    </location>
</feature>